<sequence>MILFVCTGNIHRSAAAEAIFRARMEAASGSARAPRVSSAGTRAMVGYPIAPETASVLAELHVSATGHVARQLTPAIAQSADLILTAETQHRDQIIAEHPRLLRRAFTLREFARLGRAVPVAALPADLAARVQAVAALRGRVDRGPDSDDIADPVDRPLSVVRDRILEVQEAVEVVVRLTAPAKESG</sequence>
<proteinExistence type="predicted"/>
<dbReference type="InterPro" id="IPR036196">
    <property type="entry name" value="Ptyr_pPase_sf"/>
</dbReference>
<accession>A0ABY4R2V5</accession>
<dbReference type="InterPro" id="IPR050438">
    <property type="entry name" value="LMW_PTPase"/>
</dbReference>
<feature type="domain" description="Phosphotyrosine protein phosphatase I" evidence="1">
    <location>
        <begin position="2"/>
        <end position="178"/>
    </location>
</feature>
<name>A0ABY4R2V5_9ACTN</name>
<evidence type="ECO:0000313" key="2">
    <source>
        <dbReference type="EMBL" id="UQX89364.1"/>
    </source>
</evidence>
<protein>
    <recommendedName>
        <fullName evidence="1">Phosphotyrosine protein phosphatase I domain-containing protein</fullName>
    </recommendedName>
</protein>
<dbReference type="RefSeq" id="WP_249773260.1">
    <property type="nucleotide sequence ID" value="NZ_CP097332.1"/>
</dbReference>
<evidence type="ECO:0000259" key="1">
    <source>
        <dbReference type="SMART" id="SM00226"/>
    </source>
</evidence>
<gene>
    <name evidence="2" type="ORF">M6D93_05005</name>
</gene>
<reference evidence="2" key="2">
    <citation type="submission" date="2022-05" db="EMBL/GenBank/DDBJ databases">
        <authorList>
            <person name="Kim J.-S."/>
            <person name="Lee K."/>
            <person name="Suh M."/>
            <person name="Eom M."/>
            <person name="Kim J.-S."/>
            <person name="Kim D.-S."/>
            <person name="Ko S.-H."/>
            <person name="Shin Y."/>
            <person name="Lee J.-S."/>
        </authorList>
    </citation>
    <scope>NUCLEOTIDE SEQUENCE</scope>
    <source>
        <strain evidence="2">N237</strain>
    </source>
</reference>
<dbReference type="SMART" id="SM00226">
    <property type="entry name" value="LMWPc"/>
    <property type="match status" value="1"/>
</dbReference>
<dbReference type="Pfam" id="PF01451">
    <property type="entry name" value="LMWPc"/>
    <property type="match status" value="1"/>
</dbReference>
<dbReference type="SUPFAM" id="SSF52788">
    <property type="entry name" value="Phosphotyrosine protein phosphatases I"/>
    <property type="match status" value="1"/>
</dbReference>
<organism evidence="2 3">
    <name type="scientific">Jatrophihabitans telluris</name>
    <dbReference type="NCBI Taxonomy" id="2038343"/>
    <lineage>
        <taxon>Bacteria</taxon>
        <taxon>Bacillati</taxon>
        <taxon>Actinomycetota</taxon>
        <taxon>Actinomycetes</taxon>
        <taxon>Jatrophihabitantales</taxon>
        <taxon>Jatrophihabitantaceae</taxon>
        <taxon>Jatrophihabitans</taxon>
    </lineage>
</organism>
<keyword evidence="3" id="KW-1185">Reference proteome</keyword>
<dbReference type="PANTHER" id="PTHR11717">
    <property type="entry name" value="LOW MOLECULAR WEIGHT PROTEIN TYROSINE PHOSPHATASE"/>
    <property type="match status" value="1"/>
</dbReference>
<dbReference type="EMBL" id="CP097332">
    <property type="protein sequence ID" value="UQX89364.1"/>
    <property type="molecule type" value="Genomic_DNA"/>
</dbReference>
<dbReference type="PANTHER" id="PTHR11717:SF31">
    <property type="entry name" value="LOW MOLECULAR WEIGHT PROTEIN-TYROSINE-PHOSPHATASE ETP-RELATED"/>
    <property type="match status" value="1"/>
</dbReference>
<reference evidence="2" key="1">
    <citation type="journal article" date="2018" name="Int. J. Syst. Evol. Microbiol.">
        <title>Jatrophihabitans telluris sp. nov., isolated from sediment soil of lava forest wetlands and the emended description of the genus Jatrophihabitans.</title>
        <authorList>
            <person name="Lee K.C."/>
            <person name="Suh M.K."/>
            <person name="Eom M.K."/>
            <person name="Kim K.K."/>
            <person name="Kim J.S."/>
            <person name="Kim D.S."/>
            <person name="Ko S.H."/>
            <person name="Shin Y.K."/>
            <person name="Lee J.S."/>
        </authorList>
    </citation>
    <scope>NUCLEOTIDE SEQUENCE</scope>
    <source>
        <strain evidence="2">N237</strain>
    </source>
</reference>
<dbReference type="Proteomes" id="UP001056336">
    <property type="component" value="Chromosome"/>
</dbReference>
<evidence type="ECO:0000313" key="3">
    <source>
        <dbReference type="Proteomes" id="UP001056336"/>
    </source>
</evidence>
<dbReference type="InterPro" id="IPR023485">
    <property type="entry name" value="Ptyr_pPase"/>
</dbReference>
<dbReference type="Gene3D" id="3.40.50.2300">
    <property type="match status" value="1"/>
</dbReference>